<sequence length="52" mass="5665">MIPLVMCSIGRLSLSSLILNRWSQNSTSCLRSTAASALGPLTPIKKCPPYRM</sequence>
<evidence type="ECO:0000313" key="1">
    <source>
        <dbReference type="EMBL" id="JAD91476.1"/>
    </source>
</evidence>
<name>A0A0A9DUK9_ARUDO</name>
<accession>A0A0A9DUK9</accession>
<proteinExistence type="predicted"/>
<reference evidence="1" key="1">
    <citation type="submission" date="2014-09" db="EMBL/GenBank/DDBJ databases">
        <authorList>
            <person name="Magalhaes I.L.F."/>
            <person name="Oliveira U."/>
            <person name="Santos F.R."/>
            <person name="Vidigal T.H.D.A."/>
            <person name="Brescovit A.D."/>
            <person name="Santos A.J."/>
        </authorList>
    </citation>
    <scope>NUCLEOTIDE SEQUENCE</scope>
    <source>
        <tissue evidence="1">Shoot tissue taken approximately 20 cm above the soil surface</tissue>
    </source>
</reference>
<organism evidence="1">
    <name type="scientific">Arundo donax</name>
    <name type="common">Giant reed</name>
    <name type="synonym">Donax arundinaceus</name>
    <dbReference type="NCBI Taxonomy" id="35708"/>
    <lineage>
        <taxon>Eukaryota</taxon>
        <taxon>Viridiplantae</taxon>
        <taxon>Streptophyta</taxon>
        <taxon>Embryophyta</taxon>
        <taxon>Tracheophyta</taxon>
        <taxon>Spermatophyta</taxon>
        <taxon>Magnoliopsida</taxon>
        <taxon>Liliopsida</taxon>
        <taxon>Poales</taxon>
        <taxon>Poaceae</taxon>
        <taxon>PACMAD clade</taxon>
        <taxon>Arundinoideae</taxon>
        <taxon>Arundineae</taxon>
        <taxon>Arundo</taxon>
    </lineage>
</organism>
<dbReference type="EMBL" id="GBRH01206419">
    <property type="protein sequence ID" value="JAD91476.1"/>
    <property type="molecule type" value="Transcribed_RNA"/>
</dbReference>
<dbReference type="AlphaFoldDB" id="A0A0A9DUK9"/>
<reference evidence="1" key="2">
    <citation type="journal article" date="2015" name="Data Brief">
        <title>Shoot transcriptome of the giant reed, Arundo donax.</title>
        <authorList>
            <person name="Barrero R.A."/>
            <person name="Guerrero F.D."/>
            <person name="Moolhuijzen P."/>
            <person name="Goolsby J.A."/>
            <person name="Tidwell J."/>
            <person name="Bellgard S.E."/>
            <person name="Bellgard M.I."/>
        </authorList>
    </citation>
    <scope>NUCLEOTIDE SEQUENCE</scope>
    <source>
        <tissue evidence="1">Shoot tissue taken approximately 20 cm above the soil surface</tissue>
    </source>
</reference>
<protein>
    <submittedName>
        <fullName evidence="1">Uncharacterized protein</fullName>
    </submittedName>
</protein>